<keyword evidence="3" id="KW-1185">Reference proteome</keyword>
<comment type="caution">
    <text evidence="2">The sequence shown here is derived from an EMBL/GenBank/DDBJ whole genome shotgun (WGS) entry which is preliminary data.</text>
</comment>
<dbReference type="AlphaFoldDB" id="A0AAD5P943"/>
<proteinExistence type="predicted"/>
<protein>
    <submittedName>
        <fullName evidence="2">Uncharacterized protein</fullName>
    </submittedName>
</protein>
<evidence type="ECO:0000256" key="1">
    <source>
        <dbReference type="SAM" id="SignalP"/>
    </source>
</evidence>
<keyword evidence="1" id="KW-0732">Signal</keyword>
<reference evidence="2" key="1">
    <citation type="journal article" date="2022" name="IScience">
        <title>Evolution of zygomycete secretomes and the origins of terrestrial fungal ecologies.</title>
        <authorList>
            <person name="Chang Y."/>
            <person name="Wang Y."/>
            <person name="Mondo S."/>
            <person name="Ahrendt S."/>
            <person name="Andreopoulos W."/>
            <person name="Barry K."/>
            <person name="Beard J."/>
            <person name="Benny G.L."/>
            <person name="Blankenship S."/>
            <person name="Bonito G."/>
            <person name="Cuomo C."/>
            <person name="Desiro A."/>
            <person name="Gervers K.A."/>
            <person name="Hundley H."/>
            <person name="Kuo A."/>
            <person name="LaButti K."/>
            <person name="Lang B.F."/>
            <person name="Lipzen A."/>
            <person name="O'Donnell K."/>
            <person name="Pangilinan J."/>
            <person name="Reynolds N."/>
            <person name="Sandor L."/>
            <person name="Smith M.E."/>
            <person name="Tsang A."/>
            <person name="Grigoriev I.V."/>
            <person name="Stajich J.E."/>
            <person name="Spatafora J.W."/>
        </authorList>
    </citation>
    <scope>NUCLEOTIDE SEQUENCE</scope>
    <source>
        <strain evidence="2">RSA 2281</strain>
    </source>
</reference>
<evidence type="ECO:0000313" key="3">
    <source>
        <dbReference type="Proteomes" id="UP001209540"/>
    </source>
</evidence>
<feature type="chain" id="PRO_5042270273" evidence="1">
    <location>
        <begin position="24"/>
        <end position="102"/>
    </location>
</feature>
<dbReference type="Proteomes" id="UP001209540">
    <property type="component" value="Unassembled WGS sequence"/>
</dbReference>
<accession>A0AAD5P943</accession>
<gene>
    <name evidence="2" type="ORF">BDA99DRAFT_541987</name>
</gene>
<sequence>MQRFFGLTVVIFFLTFFILTSHGLPIHHNNDTHCNKRSSNGILLTASGFYRTLAETVPEVMEKVGGAVKGLTTGVVNSIALSKNKKYHFEDCVATIADATIA</sequence>
<feature type="signal peptide" evidence="1">
    <location>
        <begin position="1"/>
        <end position="23"/>
    </location>
</feature>
<dbReference type="EMBL" id="JAIXMP010000034">
    <property type="protein sequence ID" value="KAI9249678.1"/>
    <property type="molecule type" value="Genomic_DNA"/>
</dbReference>
<name>A0AAD5P943_9FUNG</name>
<reference evidence="2" key="2">
    <citation type="submission" date="2023-02" db="EMBL/GenBank/DDBJ databases">
        <authorList>
            <consortium name="DOE Joint Genome Institute"/>
            <person name="Mondo S.J."/>
            <person name="Chang Y."/>
            <person name="Wang Y."/>
            <person name="Ahrendt S."/>
            <person name="Andreopoulos W."/>
            <person name="Barry K."/>
            <person name="Beard J."/>
            <person name="Benny G.L."/>
            <person name="Blankenship S."/>
            <person name="Bonito G."/>
            <person name="Cuomo C."/>
            <person name="Desiro A."/>
            <person name="Gervers K.A."/>
            <person name="Hundley H."/>
            <person name="Kuo A."/>
            <person name="LaButti K."/>
            <person name="Lang B.F."/>
            <person name="Lipzen A."/>
            <person name="O'Donnell K."/>
            <person name="Pangilinan J."/>
            <person name="Reynolds N."/>
            <person name="Sandor L."/>
            <person name="Smith M.W."/>
            <person name="Tsang A."/>
            <person name="Grigoriev I.V."/>
            <person name="Stajich J.E."/>
            <person name="Spatafora J.W."/>
        </authorList>
    </citation>
    <scope>NUCLEOTIDE SEQUENCE</scope>
    <source>
        <strain evidence="2">RSA 2281</strain>
    </source>
</reference>
<evidence type="ECO:0000313" key="2">
    <source>
        <dbReference type="EMBL" id="KAI9249678.1"/>
    </source>
</evidence>
<organism evidence="2 3">
    <name type="scientific">Phascolomyces articulosus</name>
    <dbReference type="NCBI Taxonomy" id="60185"/>
    <lineage>
        <taxon>Eukaryota</taxon>
        <taxon>Fungi</taxon>
        <taxon>Fungi incertae sedis</taxon>
        <taxon>Mucoromycota</taxon>
        <taxon>Mucoromycotina</taxon>
        <taxon>Mucoromycetes</taxon>
        <taxon>Mucorales</taxon>
        <taxon>Lichtheimiaceae</taxon>
        <taxon>Phascolomyces</taxon>
    </lineage>
</organism>